<dbReference type="RefSeq" id="WP_114956170.1">
    <property type="nucleotide sequence ID" value="NZ_JBHSJF010000006.1"/>
</dbReference>
<feature type="transmembrane region" description="Helical" evidence="5">
    <location>
        <begin position="241"/>
        <end position="261"/>
    </location>
</feature>
<dbReference type="EMBL" id="JBHSJF010000006">
    <property type="protein sequence ID" value="MFC5068625.1"/>
    <property type="molecule type" value="Genomic_DNA"/>
</dbReference>
<keyword evidence="4 5" id="KW-0472">Membrane</keyword>
<evidence type="ECO:0000256" key="4">
    <source>
        <dbReference type="ARBA" id="ARBA00023136"/>
    </source>
</evidence>
<evidence type="ECO:0000313" key="8">
    <source>
        <dbReference type="Proteomes" id="UP001595796"/>
    </source>
</evidence>
<evidence type="ECO:0000256" key="1">
    <source>
        <dbReference type="ARBA" id="ARBA00004141"/>
    </source>
</evidence>
<sequence>MLRDLLLASGLLLSTASQLRLAGLPVGPGELFLLTWVLLMLGREAARLGPPITPPLTVLVMFWAAFAVAQSIGTMTGYVIGDVHDPSLFRHDIMAYALLAIVSCLLVVGPGAGPHLHRVSWLLVSLGAGFLLIQVAGGFDVIDIGTIDPWYWERFRGWSSNANQLALLCVVLALLSLHLAEVASRTGERIAAIACAIVPVYVGRLSMSDSFALVLLFSVPIFLALKLRTWTREGRPTFRSAFAWIVILALPAVVVSVVPLVNSIAVEAKDIAKEITRGEDADTERSASIRFAIWGDAIDRGLESAMLGLGPGPHLENPFRIGMGPLSEEARKNPTTPQPSSLPNFEAHNTLLDLFMQSGLLGILSVVGLGAMTLAGTCRAKLDGLTTLLCGLAIFSCFHLIVRHPIFWFAIAVCLVAGDAVRRAPYRRTWS</sequence>
<feature type="transmembrane region" description="Helical" evidence="5">
    <location>
        <begin position="31"/>
        <end position="46"/>
    </location>
</feature>
<evidence type="ECO:0000256" key="5">
    <source>
        <dbReference type="SAM" id="Phobius"/>
    </source>
</evidence>
<dbReference type="GO" id="GO:0016874">
    <property type="term" value="F:ligase activity"/>
    <property type="evidence" value="ECO:0007669"/>
    <property type="project" value="UniProtKB-KW"/>
</dbReference>
<evidence type="ECO:0000313" key="7">
    <source>
        <dbReference type="EMBL" id="MFC5068625.1"/>
    </source>
</evidence>
<keyword evidence="7" id="KW-0436">Ligase</keyword>
<evidence type="ECO:0000256" key="2">
    <source>
        <dbReference type="ARBA" id="ARBA00022692"/>
    </source>
</evidence>
<dbReference type="PANTHER" id="PTHR37422:SF13">
    <property type="entry name" value="LIPOPOLYSACCHARIDE BIOSYNTHESIS PROTEIN PA4999-RELATED"/>
    <property type="match status" value="1"/>
</dbReference>
<keyword evidence="8" id="KW-1185">Reference proteome</keyword>
<accession>A0ABV9Z0Q7</accession>
<dbReference type="Pfam" id="PF04932">
    <property type="entry name" value="Wzy_C"/>
    <property type="match status" value="1"/>
</dbReference>
<evidence type="ECO:0000256" key="3">
    <source>
        <dbReference type="ARBA" id="ARBA00022989"/>
    </source>
</evidence>
<dbReference type="PANTHER" id="PTHR37422">
    <property type="entry name" value="TEICHURONIC ACID BIOSYNTHESIS PROTEIN TUAE"/>
    <property type="match status" value="1"/>
</dbReference>
<comment type="caution">
    <text evidence="7">The sequence shown here is derived from an EMBL/GenBank/DDBJ whole genome shotgun (WGS) entry which is preliminary data.</text>
</comment>
<dbReference type="Proteomes" id="UP001595796">
    <property type="component" value="Unassembled WGS sequence"/>
</dbReference>
<organism evidence="7 8">
    <name type="scientific">Flaviflagellibacter deserti</name>
    <dbReference type="NCBI Taxonomy" id="2267266"/>
    <lineage>
        <taxon>Bacteria</taxon>
        <taxon>Pseudomonadati</taxon>
        <taxon>Pseudomonadota</taxon>
        <taxon>Alphaproteobacteria</taxon>
        <taxon>Hyphomicrobiales</taxon>
        <taxon>Flaviflagellibacter</taxon>
    </lineage>
</organism>
<feature type="domain" description="O-antigen ligase-related" evidence="6">
    <location>
        <begin position="204"/>
        <end position="366"/>
    </location>
</feature>
<evidence type="ECO:0000259" key="6">
    <source>
        <dbReference type="Pfam" id="PF04932"/>
    </source>
</evidence>
<protein>
    <submittedName>
        <fullName evidence="7">O-antigen ligase family protein</fullName>
    </submittedName>
</protein>
<dbReference type="InterPro" id="IPR051533">
    <property type="entry name" value="WaaL-like"/>
</dbReference>
<feature type="transmembrane region" description="Helical" evidence="5">
    <location>
        <begin position="93"/>
        <end position="112"/>
    </location>
</feature>
<keyword evidence="2 5" id="KW-0812">Transmembrane</keyword>
<feature type="transmembrane region" description="Helical" evidence="5">
    <location>
        <begin position="210"/>
        <end position="229"/>
    </location>
</feature>
<proteinExistence type="predicted"/>
<reference evidence="8" key="1">
    <citation type="journal article" date="2019" name="Int. J. Syst. Evol. Microbiol.">
        <title>The Global Catalogue of Microorganisms (GCM) 10K type strain sequencing project: providing services to taxonomists for standard genome sequencing and annotation.</title>
        <authorList>
            <consortium name="The Broad Institute Genomics Platform"/>
            <consortium name="The Broad Institute Genome Sequencing Center for Infectious Disease"/>
            <person name="Wu L."/>
            <person name="Ma J."/>
        </authorList>
    </citation>
    <scope>NUCLEOTIDE SEQUENCE [LARGE SCALE GENOMIC DNA]</scope>
    <source>
        <strain evidence="8">CGMCC 1.16444</strain>
    </source>
</reference>
<feature type="transmembrane region" description="Helical" evidence="5">
    <location>
        <begin position="58"/>
        <end position="81"/>
    </location>
</feature>
<feature type="transmembrane region" description="Helical" evidence="5">
    <location>
        <begin position="119"/>
        <end position="142"/>
    </location>
</feature>
<name>A0ABV9Z0Q7_9HYPH</name>
<feature type="transmembrane region" description="Helical" evidence="5">
    <location>
        <begin position="354"/>
        <end position="375"/>
    </location>
</feature>
<dbReference type="InterPro" id="IPR007016">
    <property type="entry name" value="O-antigen_ligase-rel_domated"/>
</dbReference>
<comment type="subcellular location">
    <subcellularLocation>
        <location evidence="1">Membrane</location>
        <topology evidence="1">Multi-pass membrane protein</topology>
    </subcellularLocation>
</comment>
<gene>
    <name evidence="7" type="ORF">ACFPFW_11455</name>
</gene>
<keyword evidence="3 5" id="KW-1133">Transmembrane helix</keyword>
<feature type="transmembrane region" description="Helical" evidence="5">
    <location>
        <begin position="162"/>
        <end position="180"/>
    </location>
</feature>